<feature type="region of interest" description="Disordered" evidence="4">
    <location>
        <begin position="734"/>
        <end position="755"/>
    </location>
</feature>
<protein>
    <recommendedName>
        <fullName evidence="5">DH domain-containing protein</fullName>
    </recommendedName>
</protein>
<feature type="region of interest" description="Disordered" evidence="4">
    <location>
        <begin position="1114"/>
        <end position="1219"/>
    </location>
</feature>
<proteinExistence type="predicted"/>
<dbReference type="VEuPathDB" id="TrichDB:TRFO_09386"/>
<name>A0A1J4JJI6_9EUKA</name>
<dbReference type="PANTHER" id="PTHR46093">
    <property type="entry name" value="ACYL-COA-BINDING DOMAIN-CONTAINING PROTEIN 5"/>
    <property type="match status" value="1"/>
</dbReference>
<dbReference type="InterPro" id="IPR015915">
    <property type="entry name" value="Kelch-typ_b-propeller"/>
</dbReference>
<dbReference type="Gene3D" id="1.20.900.10">
    <property type="entry name" value="Dbl homology (DH) domain"/>
    <property type="match status" value="1"/>
</dbReference>
<keyword evidence="1" id="KW-0880">Kelch repeat</keyword>
<dbReference type="Gene3D" id="2.120.10.80">
    <property type="entry name" value="Kelch-type beta propeller"/>
    <property type="match status" value="2"/>
</dbReference>
<feature type="region of interest" description="Disordered" evidence="4">
    <location>
        <begin position="1061"/>
        <end position="1101"/>
    </location>
</feature>
<dbReference type="AlphaFoldDB" id="A0A1J4JJI6"/>
<feature type="region of interest" description="Disordered" evidence="4">
    <location>
        <begin position="490"/>
        <end position="509"/>
    </location>
</feature>
<keyword evidence="3" id="KW-0175">Coiled coil</keyword>
<evidence type="ECO:0000259" key="5">
    <source>
        <dbReference type="PROSITE" id="PS50010"/>
    </source>
</evidence>
<dbReference type="Pfam" id="PF00621">
    <property type="entry name" value="RhoGEF"/>
    <property type="match status" value="1"/>
</dbReference>
<keyword evidence="7" id="KW-1185">Reference proteome</keyword>
<organism evidence="6 7">
    <name type="scientific">Tritrichomonas foetus</name>
    <dbReference type="NCBI Taxonomy" id="1144522"/>
    <lineage>
        <taxon>Eukaryota</taxon>
        <taxon>Metamonada</taxon>
        <taxon>Parabasalia</taxon>
        <taxon>Tritrichomonadida</taxon>
        <taxon>Tritrichomonadidae</taxon>
        <taxon>Tritrichomonas</taxon>
    </lineage>
</organism>
<dbReference type="SUPFAM" id="SSF50965">
    <property type="entry name" value="Galactose oxidase, central domain"/>
    <property type="match status" value="1"/>
</dbReference>
<evidence type="ECO:0000256" key="3">
    <source>
        <dbReference type="SAM" id="Coils"/>
    </source>
</evidence>
<dbReference type="CDD" id="cd00160">
    <property type="entry name" value="RhoGEF"/>
    <property type="match status" value="1"/>
</dbReference>
<dbReference type="InterPro" id="IPR000219">
    <property type="entry name" value="DH_dom"/>
</dbReference>
<dbReference type="Pfam" id="PF24681">
    <property type="entry name" value="Kelch_KLHDC2_KLHL20_DRC7"/>
    <property type="match status" value="2"/>
</dbReference>
<feature type="compositionally biased region" description="Basic residues" evidence="4">
    <location>
        <begin position="735"/>
        <end position="744"/>
    </location>
</feature>
<evidence type="ECO:0000313" key="7">
    <source>
        <dbReference type="Proteomes" id="UP000179807"/>
    </source>
</evidence>
<dbReference type="SMART" id="SM00325">
    <property type="entry name" value="RhoGEF"/>
    <property type="match status" value="1"/>
</dbReference>
<comment type="caution">
    <text evidence="6">The sequence shown here is derived from an EMBL/GenBank/DDBJ whole genome shotgun (WGS) entry which is preliminary data.</text>
</comment>
<evidence type="ECO:0000313" key="6">
    <source>
        <dbReference type="EMBL" id="OHS97412.1"/>
    </source>
</evidence>
<feature type="compositionally biased region" description="Basic and acidic residues" evidence="4">
    <location>
        <begin position="1166"/>
        <end position="1182"/>
    </location>
</feature>
<dbReference type="PROSITE" id="PS50010">
    <property type="entry name" value="DH_2"/>
    <property type="match status" value="1"/>
</dbReference>
<dbReference type="RefSeq" id="XP_068350549.1">
    <property type="nucleotide sequence ID" value="XM_068494843.1"/>
</dbReference>
<dbReference type="OrthoDB" id="10251809at2759"/>
<dbReference type="InterPro" id="IPR011043">
    <property type="entry name" value="Gal_Oxase/kelch_b-propeller"/>
</dbReference>
<keyword evidence="2" id="KW-0677">Repeat</keyword>
<dbReference type="GO" id="GO:0005085">
    <property type="term" value="F:guanyl-nucleotide exchange factor activity"/>
    <property type="evidence" value="ECO:0007669"/>
    <property type="project" value="InterPro"/>
</dbReference>
<dbReference type="PANTHER" id="PTHR46093:SF18">
    <property type="entry name" value="FIBRONECTIN TYPE-III DOMAIN-CONTAINING PROTEIN"/>
    <property type="match status" value="1"/>
</dbReference>
<feature type="coiled-coil region" evidence="3">
    <location>
        <begin position="342"/>
        <end position="369"/>
    </location>
</feature>
<gene>
    <name evidence="6" type="ORF">TRFO_09386</name>
</gene>
<dbReference type="GeneID" id="94829547"/>
<evidence type="ECO:0000256" key="1">
    <source>
        <dbReference type="ARBA" id="ARBA00022441"/>
    </source>
</evidence>
<dbReference type="InterPro" id="IPR035899">
    <property type="entry name" value="DBL_dom_sf"/>
</dbReference>
<dbReference type="SUPFAM" id="SSF48065">
    <property type="entry name" value="DBL homology domain (DH-domain)"/>
    <property type="match status" value="1"/>
</dbReference>
<reference evidence="6" key="1">
    <citation type="submission" date="2016-10" db="EMBL/GenBank/DDBJ databases">
        <authorList>
            <person name="Benchimol M."/>
            <person name="Almeida L.G."/>
            <person name="Vasconcelos A.T."/>
            <person name="Perreira-Neves A."/>
            <person name="Rosa I.A."/>
            <person name="Tasca T."/>
            <person name="Bogo M.R."/>
            <person name="de Souza W."/>
        </authorList>
    </citation>
    <scope>NUCLEOTIDE SEQUENCE [LARGE SCALE GENOMIC DNA]</scope>
    <source>
        <strain evidence="6">K</strain>
    </source>
</reference>
<sequence>MNDISECDSHSSSQMRYILVVFPSGKSRPLNLGEKRIVDLSTFCRNDEPEKTSGYALYYISPSWIHRLPSQGVFIPPDECFKNIPDFRFQFLPESTCPYILRVYPKIKLVDENNQISPQTSEKEIMMDSSNISKIDKISSNGIDNANNLVNDTPLSSMNDNKVKKLLSEIKLASWNILFEKENEMSFTSLIESFQNCYCLFAKSFEFECETSNKTSEIDFDRPVLHQLHKLSKIKVFLVIKTNYELLLKTKQRNDILNEIITTETNFVNCIKTLKNKITCNLFQNQSLYEKSIKTISDVIPAHTLFLEELLKIGVSPETSIGALFKTWMPAFKLCAAYFRNYKSLSEDIKKLMETNQNFSSKIKQILKQFFDGVPIDSIFIKPIQRIPQYPTFLERIKKCTPKEHWDYYHIQKSIGEMKKILDDLDHSSKNQQELDAIAKLQEEFGSELVILKSGRRLIDHIDFPERKKDIFLFSDIIVFRNYGNALNSTSSTSTNSNGHHSNNHNSSNTHKFIKIPLTNILSFEVKGNEYVINENISFPKNHATEEFEEKFKKARSQTIIRLRTFGRAIVWSEKSDGSSCSRKPNVKNGAMVTHNNCVWLFGGIYQNGYYSNDLWIFSGGIWEKRQTMNPPEPRCMHTMCTDPKKNKIYIFGGKNRAKYFNDLYSLDLTTLSWTLLISKNSIYPTPRIGHTSLFISSNLYIFGGVDQYFHYYDDFYEYDFSLREWNVITDNQKKNHPYHKPRRSPPNEKHPTLYNSREPLKRMTESFYINKSSSNSNINSIYSTNTTSSHSPSNLNPHSSLKFSYSGDILKVKKDKPAPRAFHASFIGPDQTFGVHGGENNYKKYKDLWLFDFSKKRWVKQSIDKSCDSPGKRSKHSAVMYDGQLYVIGGCTKLNNATDTYRINLNKTFCNINFPSMSQNDNSAFRWEKIPESMNPKSFDNGLVVAIENMGFIAYQNSIYKIRLNIKQKGQDMFFRQSINHSGSLYAFSNPVFNPVEKTVTACADNVSLSTDFVVKFDQEHFLNICKCANDGIFWRFSYLLEPDGRSTIERPNDKYLLDEKEFTPRRKSQTKMAKGEDKSLPKVSQSSLPNKSKELRRKTLAVVKVNQTSLLSKKDEKSSRNIAKNRKKYSSSDFKNKKRSGHSETLHHNKCPLKANFQLPSPNDFEREEAKSLPYYREKSPLLLPPAPHQTPGLYKGASNNLLPPPPPPLEVNSGQKSSEEIILLENFTRFQPNELLQ</sequence>
<evidence type="ECO:0000256" key="2">
    <source>
        <dbReference type="ARBA" id="ARBA00022737"/>
    </source>
</evidence>
<dbReference type="Proteomes" id="UP000179807">
    <property type="component" value="Unassembled WGS sequence"/>
</dbReference>
<dbReference type="EMBL" id="MLAK01001115">
    <property type="protein sequence ID" value="OHS97412.1"/>
    <property type="molecule type" value="Genomic_DNA"/>
</dbReference>
<accession>A0A1J4JJI6</accession>
<feature type="domain" description="DH" evidence="5">
    <location>
        <begin position="252"/>
        <end position="428"/>
    </location>
</feature>
<evidence type="ECO:0000256" key="4">
    <source>
        <dbReference type="SAM" id="MobiDB-lite"/>
    </source>
</evidence>